<dbReference type="GO" id="GO:0009245">
    <property type="term" value="P:lipid A biosynthetic process"/>
    <property type="evidence" value="ECO:0007669"/>
    <property type="project" value="UniProtKB-UniRule"/>
</dbReference>
<dbReference type="SUPFAM" id="SSF52540">
    <property type="entry name" value="P-loop containing nucleoside triphosphate hydrolases"/>
    <property type="match status" value="1"/>
</dbReference>
<sequence>MRARIQAWLEARWYGGAPVPAWLRSLARLFGWLARRRRVSGVRRAVRLPVPVIVVGNISVGGTGKTPVVIALVEALRAMGRRPGVISRGHGGSERGPLLLTGEATPARFGDEPVLIALRSRAPVAIGRDRPEVARLLLAAHPEIDVLVSDDGLQHYRLHRDVEVAVVDAQRRFGNGLLLPAGPLREPVARLSDVDVVLVNGSTAADEAGFVLRADQAVALDGSGSRPLAAFAGQIVHAVAGIGHPARFFATLRDAGIEVIGHPFPDHHAFTPDDFGFADGRAVLMTEKDAVKCRSFAQAGWFAVPVSASLPPPSIEAIVERLERFGG</sequence>
<dbReference type="GO" id="GO:0005886">
    <property type="term" value="C:plasma membrane"/>
    <property type="evidence" value="ECO:0007669"/>
    <property type="project" value="TreeGrafter"/>
</dbReference>
<reference evidence="14 15" key="1">
    <citation type="submission" date="2019-03" db="EMBL/GenBank/DDBJ databases">
        <title>Genomic Encyclopedia of Type Strains, Phase IV (KMG-IV): sequencing the most valuable type-strain genomes for metagenomic binning, comparative biology and taxonomic classification.</title>
        <authorList>
            <person name="Goeker M."/>
        </authorList>
    </citation>
    <scope>NUCLEOTIDE SEQUENCE [LARGE SCALE GENOMIC DNA]</scope>
    <source>
        <strain evidence="14 15">DSM 21944</strain>
    </source>
</reference>
<comment type="pathway">
    <text evidence="2 13">Glycolipid biosynthesis; lipid IV(A) biosynthesis; lipid IV(A) from (3R)-3-hydroxytetradecanoyl-[acyl-carrier-protein] and UDP-N-acetyl-alpha-D-glucosamine: step 6/6.</text>
</comment>
<evidence type="ECO:0000256" key="11">
    <source>
        <dbReference type="ARBA" id="ARBA00023098"/>
    </source>
</evidence>
<evidence type="ECO:0000256" key="4">
    <source>
        <dbReference type="ARBA" id="ARBA00016436"/>
    </source>
</evidence>
<keyword evidence="15" id="KW-1185">Reference proteome</keyword>
<dbReference type="PANTHER" id="PTHR42724">
    <property type="entry name" value="TETRAACYLDISACCHARIDE 4'-KINASE"/>
    <property type="match status" value="1"/>
</dbReference>
<comment type="similarity">
    <text evidence="13">Belongs to the LpxK family.</text>
</comment>
<evidence type="ECO:0000256" key="13">
    <source>
        <dbReference type="HAMAP-Rule" id="MF_00409"/>
    </source>
</evidence>
<evidence type="ECO:0000256" key="3">
    <source>
        <dbReference type="ARBA" id="ARBA00012071"/>
    </source>
</evidence>
<evidence type="ECO:0000256" key="6">
    <source>
        <dbReference type="ARBA" id="ARBA00022556"/>
    </source>
</evidence>
<evidence type="ECO:0000256" key="1">
    <source>
        <dbReference type="ARBA" id="ARBA00002274"/>
    </source>
</evidence>
<keyword evidence="8 13" id="KW-0547">Nucleotide-binding</keyword>
<keyword evidence="5 13" id="KW-0444">Lipid biosynthesis</keyword>
<evidence type="ECO:0000256" key="2">
    <source>
        <dbReference type="ARBA" id="ARBA00004870"/>
    </source>
</evidence>
<evidence type="ECO:0000256" key="5">
    <source>
        <dbReference type="ARBA" id="ARBA00022516"/>
    </source>
</evidence>
<dbReference type="AlphaFoldDB" id="A0A4R3LRW6"/>
<evidence type="ECO:0000256" key="9">
    <source>
        <dbReference type="ARBA" id="ARBA00022777"/>
    </source>
</evidence>
<dbReference type="EMBL" id="SMAF01000001">
    <property type="protein sequence ID" value="TCT01305.1"/>
    <property type="molecule type" value="Genomic_DNA"/>
</dbReference>
<evidence type="ECO:0000313" key="15">
    <source>
        <dbReference type="Proteomes" id="UP000294599"/>
    </source>
</evidence>
<keyword evidence="9 13" id="KW-0418">Kinase</keyword>
<dbReference type="OrthoDB" id="9766423at2"/>
<dbReference type="Proteomes" id="UP000294599">
    <property type="component" value="Unassembled WGS sequence"/>
</dbReference>
<dbReference type="Pfam" id="PF02606">
    <property type="entry name" value="LpxK"/>
    <property type="match status" value="1"/>
</dbReference>
<dbReference type="GO" id="GO:0009029">
    <property type="term" value="F:lipid-A 4'-kinase activity"/>
    <property type="evidence" value="ECO:0007669"/>
    <property type="project" value="UniProtKB-UniRule"/>
</dbReference>
<comment type="catalytic activity">
    <reaction evidence="13">
        <text>a lipid A disaccharide + ATP = a lipid IVA + ADP + H(+)</text>
        <dbReference type="Rhea" id="RHEA:67840"/>
        <dbReference type="ChEBI" id="CHEBI:15378"/>
        <dbReference type="ChEBI" id="CHEBI:30616"/>
        <dbReference type="ChEBI" id="CHEBI:176343"/>
        <dbReference type="ChEBI" id="CHEBI:176425"/>
        <dbReference type="ChEBI" id="CHEBI:456216"/>
        <dbReference type="EC" id="2.7.1.130"/>
    </reaction>
</comment>
<dbReference type="EC" id="2.7.1.130" evidence="3 13"/>
<dbReference type="NCBIfam" id="TIGR00682">
    <property type="entry name" value="lpxK"/>
    <property type="match status" value="1"/>
</dbReference>
<keyword evidence="6 13" id="KW-0441">Lipid A biosynthesis</keyword>
<dbReference type="GO" id="GO:0009244">
    <property type="term" value="P:lipopolysaccharide core region biosynthetic process"/>
    <property type="evidence" value="ECO:0007669"/>
    <property type="project" value="TreeGrafter"/>
</dbReference>
<evidence type="ECO:0000256" key="12">
    <source>
        <dbReference type="ARBA" id="ARBA00029757"/>
    </source>
</evidence>
<gene>
    <name evidence="13" type="primary">lpxK</name>
    <name evidence="14" type="ORF">EDC25_101167</name>
</gene>
<dbReference type="UniPathway" id="UPA00359">
    <property type="reaction ID" value="UER00482"/>
</dbReference>
<evidence type="ECO:0000256" key="7">
    <source>
        <dbReference type="ARBA" id="ARBA00022679"/>
    </source>
</evidence>
<keyword evidence="11 13" id="KW-0443">Lipid metabolism</keyword>
<feature type="binding site" evidence="13">
    <location>
        <begin position="59"/>
        <end position="66"/>
    </location>
    <ligand>
        <name>ATP</name>
        <dbReference type="ChEBI" id="CHEBI:30616"/>
    </ligand>
</feature>
<evidence type="ECO:0000313" key="14">
    <source>
        <dbReference type="EMBL" id="TCT01305.1"/>
    </source>
</evidence>
<proteinExistence type="inferred from homology"/>
<organism evidence="14 15">
    <name type="scientific">Pseudofulvimonas gallinarii</name>
    <dbReference type="NCBI Taxonomy" id="634155"/>
    <lineage>
        <taxon>Bacteria</taxon>
        <taxon>Pseudomonadati</taxon>
        <taxon>Pseudomonadota</taxon>
        <taxon>Gammaproteobacteria</taxon>
        <taxon>Lysobacterales</taxon>
        <taxon>Rhodanobacteraceae</taxon>
        <taxon>Pseudofulvimonas</taxon>
    </lineage>
</organism>
<dbReference type="InterPro" id="IPR027417">
    <property type="entry name" value="P-loop_NTPase"/>
</dbReference>
<keyword evidence="10 13" id="KW-0067">ATP-binding</keyword>
<accession>A0A4R3LRW6</accession>
<keyword evidence="7 13" id="KW-0808">Transferase</keyword>
<name>A0A4R3LRW6_9GAMM</name>
<evidence type="ECO:0000256" key="10">
    <source>
        <dbReference type="ARBA" id="ARBA00022840"/>
    </source>
</evidence>
<dbReference type="HAMAP" id="MF_00409">
    <property type="entry name" value="LpxK"/>
    <property type="match status" value="1"/>
</dbReference>
<protein>
    <recommendedName>
        <fullName evidence="4 13">Tetraacyldisaccharide 4'-kinase</fullName>
        <ecNumber evidence="3 13">2.7.1.130</ecNumber>
    </recommendedName>
    <alternativeName>
        <fullName evidence="12 13">Lipid A 4'-kinase</fullName>
    </alternativeName>
</protein>
<dbReference type="GO" id="GO:0005524">
    <property type="term" value="F:ATP binding"/>
    <property type="evidence" value="ECO:0007669"/>
    <property type="project" value="UniProtKB-UniRule"/>
</dbReference>
<dbReference type="RefSeq" id="WP_123521923.1">
    <property type="nucleotide sequence ID" value="NZ_JBHLWF010000005.1"/>
</dbReference>
<dbReference type="InterPro" id="IPR003758">
    <property type="entry name" value="LpxK"/>
</dbReference>
<dbReference type="PANTHER" id="PTHR42724:SF1">
    <property type="entry name" value="TETRAACYLDISACCHARIDE 4'-KINASE, MITOCHONDRIAL-RELATED"/>
    <property type="match status" value="1"/>
</dbReference>
<evidence type="ECO:0000256" key="8">
    <source>
        <dbReference type="ARBA" id="ARBA00022741"/>
    </source>
</evidence>
<comment type="caution">
    <text evidence="14">The sequence shown here is derived from an EMBL/GenBank/DDBJ whole genome shotgun (WGS) entry which is preliminary data.</text>
</comment>
<comment type="function">
    <text evidence="1 13">Transfers the gamma-phosphate of ATP to the 4'-position of a tetraacyldisaccharide 1-phosphate intermediate (termed DS-1-P) to form tetraacyldisaccharide 1,4'-bis-phosphate (lipid IVA).</text>
</comment>